<keyword evidence="2" id="KW-1185">Reference proteome</keyword>
<dbReference type="Proteomes" id="UP001497512">
    <property type="component" value="Chromosome 1"/>
</dbReference>
<organism evidence="1 2">
    <name type="scientific">Sphagnum troendelagicum</name>
    <dbReference type="NCBI Taxonomy" id="128251"/>
    <lineage>
        <taxon>Eukaryota</taxon>
        <taxon>Viridiplantae</taxon>
        <taxon>Streptophyta</taxon>
        <taxon>Embryophyta</taxon>
        <taxon>Bryophyta</taxon>
        <taxon>Sphagnophytina</taxon>
        <taxon>Sphagnopsida</taxon>
        <taxon>Sphagnales</taxon>
        <taxon>Sphagnaceae</taxon>
        <taxon>Sphagnum</taxon>
    </lineage>
</organism>
<reference evidence="1 2" key="1">
    <citation type="submission" date="2024-02" db="EMBL/GenBank/DDBJ databases">
        <authorList>
            <consortium name="ELIXIR-Norway"/>
            <consortium name="Elixir Norway"/>
        </authorList>
    </citation>
    <scope>NUCLEOTIDE SEQUENCE [LARGE SCALE GENOMIC DNA]</scope>
</reference>
<gene>
    <name evidence="1" type="ORF">CSSPTR1EN2_LOCUS941</name>
</gene>
<sequence length="83" mass="9696">MGCEFPHSTKFTFREPSLHVVNFHILVFHISWIFFTCCEFHISWIFFTCCPIASSEVLCLLQTRIGKQIAQDTASSFLHHPDY</sequence>
<protein>
    <submittedName>
        <fullName evidence="1">Uncharacterized protein</fullName>
    </submittedName>
</protein>
<evidence type="ECO:0000313" key="1">
    <source>
        <dbReference type="EMBL" id="CAK9190540.1"/>
    </source>
</evidence>
<proteinExistence type="predicted"/>
<evidence type="ECO:0000313" key="2">
    <source>
        <dbReference type="Proteomes" id="UP001497512"/>
    </source>
</evidence>
<accession>A0ABP0T9T7</accession>
<dbReference type="EMBL" id="OZ019893">
    <property type="protein sequence ID" value="CAK9190540.1"/>
    <property type="molecule type" value="Genomic_DNA"/>
</dbReference>
<name>A0ABP0T9T7_9BRYO</name>